<keyword evidence="5 8" id="KW-1133">Transmembrane helix</keyword>
<feature type="transmembrane region" description="Helical" evidence="8">
    <location>
        <begin position="380"/>
        <end position="398"/>
    </location>
</feature>
<dbReference type="Gene3D" id="1.20.1540.10">
    <property type="entry name" value="Rhomboid-like"/>
    <property type="match status" value="1"/>
</dbReference>
<evidence type="ECO:0000256" key="7">
    <source>
        <dbReference type="SAM" id="MobiDB-lite"/>
    </source>
</evidence>
<dbReference type="Pfam" id="PF01694">
    <property type="entry name" value="Rhomboid"/>
    <property type="match status" value="1"/>
</dbReference>
<protein>
    <recommendedName>
        <fullName evidence="9">Peptidase S54 rhomboid domain-containing protein</fullName>
    </recommendedName>
</protein>
<evidence type="ECO:0000256" key="1">
    <source>
        <dbReference type="ARBA" id="ARBA00004141"/>
    </source>
</evidence>
<organism evidence="10 11">
    <name type="scientific">Didymella exigua CBS 183.55</name>
    <dbReference type="NCBI Taxonomy" id="1150837"/>
    <lineage>
        <taxon>Eukaryota</taxon>
        <taxon>Fungi</taxon>
        <taxon>Dikarya</taxon>
        <taxon>Ascomycota</taxon>
        <taxon>Pezizomycotina</taxon>
        <taxon>Dothideomycetes</taxon>
        <taxon>Pleosporomycetidae</taxon>
        <taxon>Pleosporales</taxon>
        <taxon>Pleosporineae</taxon>
        <taxon>Didymellaceae</taxon>
        <taxon>Didymella</taxon>
    </lineage>
</organism>
<feature type="region of interest" description="Disordered" evidence="7">
    <location>
        <begin position="81"/>
        <end position="128"/>
    </location>
</feature>
<dbReference type="InterPro" id="IPR022764">
    <property type="entry name" value="Peptidase_S54_rhomboid_dom"/>
</dbReference>
<dbReference type="InterPro" id="IPR050925">
    <property type="entry name" value="Rhomboid_protease_S54"/>
</dbReference>
<keyword evidence="3 8" id="KW-0812">Transmembrane</keyword>
<evidence type="ECO:0000256" key="2">
    <source>
        <dbReference type="ARBA" id="ARBA00009045"/>
    </source>
</evidence>
<accession>A0A6A5RBC0</accession>
<dbReference type="AlphaFoldDB" id="A0A6A5RBC0"/>
<dbReference type="InterPro" id="IPR035952">
    <property type="entry name" value="Rhomboid-like_sf"/>
</dbReference>
<feature type="transmembrane region" description="Helical" evidence="8">
    <location>
        <begin position="150"/>
        <end position="171"/>
    </location>
</feature>
<keyword evidence="4" id="KW-0378">Hydrolase</keyword>
<name>A0A6A5RBC0_9PLEO</name>
<comment type="subcellular location">
    <subcellularLocation>
        <location evidence="1">Membrane</location>
        <topology evidence="1">Multi-pass membrane protein</topology>
    </subcellularLocation>
</comment>
<gene>
    <name evidence="10" type="ORF">M421DRAFT_69736</name>
</gene>
<sequence length="424" mass="47396">MPRVGAQFCRLQCILPHQHAVFTLHARLRSGSARSLAPKPTAPARKHPTPDNTTMQRKIRPKIDSARKASLVLNSLRKSVQSPDVKTNVQSPTRSPVFDPLNSPIQDEEPAGSGSIKQSEKGQVEEPETIEISEKELAIQMRIAERRRKVLWPGIWTLFALAGTYGTLAYLDVKNGIPSSDGSHLPERAQLPQTWYLTPTVIREGIVAGWRELDSLTIGIVVASVAIHLLKRSPLPIWEKLIHVTGEAKWTAFTYPLLNSNWTHLALNMAALVWLLPGVVHYFDGDLFHTSAFLVSVPLITSYLTHFAYRFNMTQALVLNVGASGAIFAAFGVYCIAYAKEKLWVPTLFVLRLDAREWGLMFVLYQAYNMMQASKSGNRPAFLVHLISFALGMAYAHFNLKHHLWIPLVSEISSTQKSSNETEK</sequence>
<evidence type="ECO:0000313" key="10">
    <source>
        <dbReference type="EMBL" id="KAF1925535.1"/>
    </source>
</evidence>
<dbReference type="OrthoDB" id="10260614at2759"/>
<evidence type="ECO:0000256" key="5">
    <source>
        <dbReference type="ARBA" id="ARBA00022989"/>
    </source>
</evidence>
<proteinExistence type="inferred from homology"/>
<keyword evidence="11" id="KW-1185">Reference proteome</keyword>
<dbReference type="EMBL" id="ML978983">
    <property type="protein sequence ID" value="KAF1925535.1"/>
    <property type="molecule type" value="Genomic_DNA"/>
</dbReference>
<feature type="transmembrane region" description="Helical" evidence="8">
    <location>
        <begin position="316"/>
        <end position="339"/>
    </location>
</feature>
<dbReference type="RefSeq" id="XP_033445787.1">
    <property type="nucleotide sequence ID" value="XM_033596635.1"/>
</dbReference>
<feature type="region of interest" description="Disordered" evidence="7">
    <location>
        <begin position="32"/>
        <end position="64"/>
    </location>
</feature>
<dbReference type="PANTHER" id="PTHR43731:SF14">
    <property type="entry name" value="PRESENILIN-ASSOCIATED RHOMBOID-LIKE PROTEIN, MITOCHONDRIAL"/>
    <property type="match status" value="1"/>
</dbReference>
<feature type="transmembrane region" description="Helical" evidence="8">
    <location>
        <begin position="289"/>
        <end position="309"/>
    </location>
</feature>
<dbReference type="SUPFAM" id="SSF144091">
    <property type="entry name" value="Rhomboid-like"/>
    <property type="match status" value="1"/>
</dbReference>
<dbReference type="GO" id="GO:0016020">
    <property type="term" value="C:membrane"/>
    <property type="evidence" value="ECO:0007669"/>
    <property type="project" value="UniProtKB-SubCell"/>
</dbReference>
<evidence type="ECO:0000313" key="11">
    <source>
        <dbReference type="Proteomes" id="UP000800082"/>
    </source>
</evidence>
<dbReference type="Proteomes" id="UP000800082">
    <property type="component" value="Unassembled WGS sequence"/>
</dbReference>
<evidence type="ECO:0000256" key="4">
    <source>
        <dbReference type="ARBA" id="ARBA00022801"/>
    </source>
</evidence>
<evidence type="ECO:0000256" key="6">
    <source>
        <dbReference type="ARBA" id="ARBA00023136"/>
    </source>
</evidence>
<evidence type="ECO:0000256" key="3">
    <source>
        <dbReference type="ARBA" id="ARBA00022692"/>
    </source>
</evidence>
<comment type="similarity">
    <text evidence="2">Belongs to the peptidase S54 family.</text>
</comment>
<reference evidence="10" key="1">
    <citation type="journal article" date="2020" name="Stud. Mycol.">
        <title>101 Dothideomycetes genomes: a test case for predicting lifestyles and emergence of pathogens.</title>
        <authorList>
            <person name="Haridas S."/>
            <person name="Albert R."/>
            <person name="Binder M."/>
            <person name="Bloem J."/>
            <person name="Labutti K."/>
            <person name="Salamov A."/>
            <person name="Andreopoulos B."/>
            <person name="Baker S."/>
            <person name="Barry K."/>
            <person name="Bills G."/>
            <person name="Bluhm B."/>
            <person name="Cannon C."/>
            <person name="Castanera R."/>
            <person name="Culley D."/>
            <person name="Daum C."/>
            <person name="Ezra D."/>
            <person name="Gonzalez J."/>
            <person name="Henrissat B."/>
            <person name="Kuo A."/>
            <person name="Liang C."/>
            <person name="Lipzen A."/>
            <person name="Lutzoni F."/>
            <person name="Magnuson J."/>
            <person name="Mondo S."/>
            <person name="Nolan M."/>
            <person name="Ohm R."/>
            <person name="Pangilinan J."/>
            <person name="Park H.-J."/>
            <person name="Ramirez L."/>
            <person name="Alfaro M."/>
            <person name="Sun H."/>
            <person name="Tritt A."/>
            <person name="Yoshinaga Y."/>
            <person name="Zwiers L.-H."/>
            <person name="Turgeon B."/>
            <person name="Goodwin S."/>
            <person name="Spatafora J."/>
            <person name="Crous P."/>
            <person name="Grigoriev I."/>
        </authorList>
    </citation>
    <scope>NUCLEOTIDE SEQUENCE</scope>
    <source>
        <strain evidence="10">CBS 183.55</strain>
    </source>
</reference>
<dbReference type="GO" id="GO:0004252">
    <property type="term" value="F:serine-type endopeptidase activity"/>
    <property type="evidence" value="ECO:0007669"/>
    <property type="project" value="InterPro"/>
</dbReference>
<feature type="compositionally biased region" description="Polar residues" evidence="7">
    <location>
        <begin position="81"/>
        <end position="94"/>
    </location>
</feature>
<dbReference type="PANTHER" id="PTHR43731">
    <property type="entry name" value="RHOMBOID PROTEASE"/>
    <property type="match status" value="1"/>
</dbReference>
<evidence type="ECO:0000256" key="8">
    <source>
        <dbReference type="SAM" id="Phobius"/>
    </source>
</evidence>
<dbReference type="GeneID" id="54354302"/>
<feature type="domain" description="Peptidase S54 rhomboid" evidence="9">
    <location>
        <begin position="249"/>
        <end position="398"/>
    </location>
</feature>
<keyword evidence="6 8" id="KW-0472">Membrane</keyword>
<evidence type="ECO:0000259" key="9">
    <source>
        <dbReference type="Pfam" id="PF01694"/>
    </source>
</evidence>